<dbReference type="RefSeq" id="WP_089023721.1">
    <property type="nucleotide sequence ID" value="NZ_NIQC01000015.1"/>
</dbReference>
<name>A0A226BZQ1_9FIRM</name>
<evidence type="ECO:0000313" key="2">
    <source>
        <dbReference type="Proteomes" id="UP000214588"/>
    </source>
</evidence>
<comment type="caution">
    <text evidence="1">The sequence shown here is derived from an EMBL/GenBank/DDBJ whole genome shotgun (WGS) entry which is preliminary data.</text>
</comment>
<dbReference type="AlphaFoldDB" id="A0A226BZQ1"/>
<dbReference type="EMBL" id="NIQC01000015">
    <property type="protein sequence ID" value="OWZ83600.1"/>
    <property type="molecule type" value="Genomic_DNA"/>
</dbReference>
<dbReference type="Proteomes" id="UP000214588">
    <property type="component" value="Unassembled WGS sequence"/>
</dbReference>
<dbReference type="GO" id="GO:0071793">
    <property type="term" value="P:bacillithiol biosynthetic process"/>
    <property type="evidence" value="ECO:0007669"/>
    <property type="project" value="InterPro"/>
</dbReference>
<dbReference type="Gene3D" id="3.40.50.10320">
    <property type="entry name" value="LmbE-like"/>
    <property type="match status" value="1"/>
</dbReference>
<dbReference type="PANTHER" id="PTHR12993:SF30">
    <property type="entry name" value="N-ACETYL-ALPHA-D-GLUCOSAMINYL L-MALATE DEACETYLASE 1"/>
    <property type="match status" value="1"/>
</dbReference>
<dbReference type="Pfam" id="PF02585">
    <property type="entry name" value="PIG-L"/>
    <property type="match status" value="1"/>
</dbReference>
<keyword evidence="2" id="KW-1185">Reference proteome</keyword>
<dbReference type="InterPro" id="IPR003737">
    <property type="entry name" value="GlcNAc_PI_deacetylase-related"/>
</dbReference>
<evidence type="ECO:0000313" key="1">
    <source>
        <dbReference type="EMBL" id="OWZ83600.1"/>
    </source>
</evidence>
<dbReference type="InterPro" id="IPR024078">
    <property type="entry name" value="LmbE-like_dom_sf"/>
</dbReference>
<proteinExistence type="predicted"/>
<sequence length="236" mass="26541">MDTLDLLVFGPHPDDAELGLGGTIALHTQKGYKVGICDLTMGEMGTNGTTEERQIESREAAKTLGVTVRENLAIPDGFVSKSEENLKKTIEVIRKYRPNKICTVNFNDDHPDHANGTLLIKEATFLSGLYKYPAEGQRFRPENLFYYFAARPKNPDIVVDITLVYDIKLRAIMKHESQLGLNKEKESIKTNLTNPNFLEKIKARDKYMGSFIKADYGEGLICDRIPRVNDLIKFGG</sequence>
<organism evidence="1 2">
    <name type="scientific">Natranaerobius trueperi</name>
    <dbReference type="NCBI Taxonomy" id="759412"/>
    <lineage>
        <taxon>Bacteria</taxon>
        <taxon>Bacillati</taxon>
        <taxon>Bacillota</taxon>
        <taxon>Clostridia</taxon>
        <taxon>Natranaerobiales</taxon>
        <taxon>Natranaerobiaceae</taxon>
        <taxon>Natranaerobius</taxon>
    </lineage>
</organism>
<protein>
    <submittedName>
        <fullName evidence="1">Bacillithiol biosynthesis deacetylase BshB1</fullName>
    </submittedName>
</protein>
<dbReference type="OrthoDB" id="9815144at2"/>
<dbReference type="PANTHER" id="PTHR12993">
    <property type="entry name" value="N-ACETYLGLUCOSAMINYL-PHOSPHATIDYLINOSITOL DE-N-ACETYLASE-RELATED"/>
    <property type="match status" value="1"/>
</dbReference>
<gene>
    <name evidence="1" type="primary">bshB1</name>
    <name evidence="1" type="ORF">CDO51_07775</name>
</gene>
<dbReference type="GO" id="GO:0019213">
    <property type="term" value="F:deacetylase activity"/>
    <property type="evidence" value="ECO:0007669"/>
    <property type="project" value="InterPro"/>
</dbReference>
<dbReference type="InterPro" id="IPR023842">
    <property type="entry name" value="Bacillithiol_biosynth_BshB1"/>
</dbReference>
<accession>A0A226BZQ1</accession>
<dbReference type="NCBIfam" id="TIGR04001">
    <property type="entry name" value="thiol_BshB1"/>
    <property type="match status" value="1"/>
</dbReference>
<reference evidence="1 2" key="1">
    <citation type="submission" date="2017-06" db="EMBL/GenBank/DDBJ databases">
        <title>Draft Genome Sequence of Natranaerobius trueperi halophilic, alkalithermophilic bacteria from soda lakes.</title>
        <authorList>
            <person name="Zhao B."/>
        </authorList>
    </citation>
    <scope>NUCLEOTIDE SEQUENCE [LARGE SCALE GENOMIC DNA]</scope>
    <source>
        <strain evidence="1 2">DSM 18760</strain>
    </source>
</reference>
<dbReference type="SUPFAM" id="SSF102588">
    <property type="entry name" value="LmbE-like"/>
    <property type="match status" value="1"/>
</dbReference>
<dbReference type="GO" id="GO:0016811">
    <property type="term" value="F:hydrolase activity, acting on carbon-nitrogen (but not peptide) bonds, in linear amides"/>
    <property type="evidence" value="ECO:0007669"/>
    <property type="project" value="TreeGrafter"/>
</dbReference>